<dbReference type="GO" id="GO:0051539">
    <property type="term" value="F:4 iron, 4 sulfur cluster binding"/>
    <property type="evidence" value="ECO:0007669"/>
    <property type="project" value="UniProtKB-KW"/>
</dbReference>
<dbReference type="InterPro" id="IPR027492">
    <property type="entry name" value="RNA_MTrfase_RlmN"/>
</dbReference>
<evidence type="ECO:0000256" key="1">
    <source>
        <dbReference type="ARBA" id="ARBA00001966"/>
    </source>
</evidence>
<accession>A0A7R9T4Z0</accession>
<keyword evidence="8" id="KW-0949">S-adenosyl-L-methionine</keyword>
<evidence type="ECO:0000256" key="11">
    <source>
        <dbReference type="ARBA" id="ARBA00023014"/>
    </source>
</evidence>
<evidence type="ECO:0000313" key="14">
    <source>
        <dbReference type="EMBL" id="CAD8225326.1"/>
    </source>
</evidence>
<keyword evidence="6" id="KW-0489">Methyltransferase</keyword>
<organism evidence="14">
    <name type="scientific">Ostreococcus sp. 'lucimarinus'</name>
    <dbReference type="NCBI Taxonomy" id="242159"/>
    <lineage>
        <taxon>Eukaryota</taxon>
        <taxon>Viridiplantae</taxon>
        <taxon>Chlorophyta</taxon>
        <taxon>Mamiellophyceae</taxon>
        <taxon>Mamiellales</taxon>
        <taxon>Bathycoccaceae</taxon>
        <taxon>Ostreococcus</taxon>
    </lineage>
</organism>
<dbReference type="InterPro" id="IPR004383">
    <property type="entry name" value="rRNA_lsu_MTrfase_RlmN/Cfr"/>
</dbReference>
<comment type="cofactor">
    <cofactor evidence="1">
        <name>[4Fe-4S] cluster</name>
        <dbReference type="ChEBI" id="CHEBI:49883"/>
    </cofactor>
</comment>
<dbReference type="GO" id="GO:0005737">
    <property type="term" value="C:cytoplasm"/>
    <property type="evidence" value="ECO:0007669"/>
    <property type="project" value="UniProtKB-SubCell"/>
</dbReference>
<dbReference type="CDD" id="cd01335">
    <property type="entry name" value="Radical_SAM"/>
    <property type="match status" value="1"/>
</dbReference>
<dbReference type="InterPro" id="IPR040072">
    <property type="entry name" value="Methyltransferase_A"/>
</dbReference>
<evidence type="ECO:0000256" key="7">
    <source>
        <dbReference type="ARBA" id="ARBA00022679"/>
    </source>
</evidence>
<dbReference type="GO" id="GO:0046872">
    <property type="term" value="F:metal ion binding"/>
    <property type="evidence" value="ECO:0007669"/>
    <property type="project" value="UniProtKB-KW"/>
</dbReference>
<sequence>MLRAALSSARACASSRRARVRARVRRARARVLTVAASPEAPPPVPDVRAFDAAPLDVDALDAFPRLSSGKYALKGMRRAELADWLAHVGEKRSRADSVFRAMYRELGGDADASEAFGDKFKARLEVLGSFDGDLELSDTRLATDGTRKVTYNLRGSGGGTVESVLIPALTERGRTTVCVSSQLGCAMNCQFCYTAKMGLRKNLSAAQIVEQVVQARRMVGASEVSNVVFMGMGEPLHNVDEVLKAVSILLDPKGLGFSRNKVTVSTSGLVPQMERFLRESEASLAVSLNATTDYIRNWIMPINRKYNLEMLLGLLRREFPRQSLGRHQRLVFFEYIMLEGVNDSDEDADRLVEIARDIPCKINLIYFNTHDGSEFKCSDQERINAFRQRVSDAGVTCTIRQSRGDEEMSACGQLGKPDDEANWKPPPPRMRDPRTRAQRL</sequence>
<dbReference type="GO" id="GO:0070475">
    <property type="term" value="P:rRNA base methylation"/>
    <property type="evidence" value="ECO:0007669"/>
    <property type="project" value="InterPro"/>
</dbReference>
<dbReference type="PROSITE" id="PS51918">
    <property type="entry name" value="RADICAL_SAM"/>
    <property type="match status" value="1"/>
</dbReference>
<dbReference type="InterPro" id="IPR058240">
    <property type="entry name" value="rSAM_sf"/>
</dbReference>
<keyword evidence="4" id="KW-0963">Cytoplasm</keyword>
<dbReference type="EMBL" id="HBDX01007076">
    <property type="protein sequence ID" value="CAD8225326.1"/>
    <property type="molecule type" value="Transcribed_RNA"/>
</dbReference>
<dbReference type="Gene3D" id="3.20.20.70">
    <property type="entry name" value="Aldolase class I"/>
    <property type="match status" value="1"/>
</dbReference>
<evidence type="ECO:0000256" key="5">
    <source>
        <dbReference type="ARBA" id="ARBA00022552"/>
    </source>
</evidence>
<evidence type="ECO:0000256" key="9">
    <source>
        <dbReference type="ARBA" id="ARBA00022723"/>
    </source>
</evidence>
<evidence type="ECO:0000256" key="2">
    <source>
        <dbReference type="ARBA" id="ARBA00004496"/>
    </source>
</evidence>
<dbReference type="InterPro" id="IPR007197">
    <property type="entry name" value="rSAM"/>
</dbReference>
<reference evidence="14" key="1">
    <citation type="submission" date="2021-01" db="EMBL/GenBank/DDBJ databases">
        <authorList>
            <person name="Corre E."/>
            <person name="Pelletier E."/>
            <person name="Niang G."/>
            <person name="Scheremetjew M."/>
            <person name="Finn R."/>
            <person name="Kale V."/>
            <person name="Holt S."/>
            <person name="Cochrane G."/>
            <person name="Meng A."/>
            <person name="Brown T."/>
            <person name="Cohen L."/>
        </authorList>
    </citation>
    <scope>NUCLEOTIDE SEQUENCE</scope>
    <source>
        <strain evidence="14">Clade-A-BCC118000</strain>
    </source>
</reference>
<keyword evidence="10" id="KW-0408">Iron</keyword>
<feature type="compositionally biased region" description="Basic and acidic residues" evidence="12">
    <location>
        <begin position="429"/>
        <end position="440"/>
    </location>
</feature>
<dbReference type="SFLD" id="SFLDF00275">
    <property type="entry name" value="adenosine_C2_methyltransferase"/>
    <property type="match status" value="1"/>
</dbReference>
<dbReference type="AlphaFoldDB" id="A0A7R9T4Z0"/>
<gene>
    <name evidence="14" type="ORF">OLUC0939_LOCUS6066</name>
</gene>
<keyword evidence="5" id="KW-0698">rRNA processing</keyword>
<evidence type="ECO:0000256" key="12">
    <source>
        <dbReference type="SAM" id="MobiDB-lite"/>
    </source>
</evidence>
<evidence type="ECO:0000259" key="13">
    <source>
        <dbReference type="PROSITE" id="PS51918"/>
    </source>
</evidence>
<evidence type="ECO:0000256" key="8">
    <source>
        <dbReference type="ARBA" id="ARBA00022691"/>
    </source>
</evidence>
<dbReference type="SFLD" id="SFLDG01062">
    <property type="entry name" value="methyltransferase_(Class_A)"/>
    <property type="match status" value="1"/>
</dbReference>
<feature type="domain" description="Radical SAM core" evidence="13">
    <location>
        <begin position="171"/>
        <end position="406"/>
    </location>
</feature>
<keyword evidence="9" id="KW-0479">Metal-binding</keyword>
<dbReference type="NCBIfam" id="TIGR00048">
    <property type="entry name" value="rRNA_mod_RlmN"/>
    <property type="match status" value="1"/>
</dbReference>
<dbReference type="GO" id="GO:0030488">
    <property type="term" value="P:tRNA methylation"/>
    <property type="evidence" value="ECO:0007669"/>
    <property type="project" value="InterPro"/>
</dbReference>
<protein>
    <recommendedName>
        <fullName evidence="13">Radical SAM core domain-containing protein</fullName>
    </recommendedName>
</protein>
<dbReference type="FunFam" id="3.20.20.70:FF:000161">
    <property type="entry name" value="Dual-specificity RNA methyltransferase RlmN"/>
    <property type="match status" value="1"/>
</dbReference>
<dbReference type="InterPro" id="IPR013785">
    <property type="entry name" value="Aldolase_TIM"/>
</dbReference>
<name>A0A7R9T4Z0_9CHLO</name>
<dbReference type="PANTHER" id="PTHR30544">
    <property type="entry name" value="23S RRNA METHYLTRANSFERASE"/>
    <property type="match status" value="1"/>
</dbReference>
<dbReference type="SFLD" id="SFLDS00029">
    <property type="entry name" value="Radical_SAM"/>
    <property type="match status" value="1"/>
</dbReference>
<dbReference type="PANTHER" id="PTHR30544:SF9">
    <property type="entry name" value="RADICAL SAM SUPERFAMILY PROTEIN"/>
    <property type="match status" value="1"/>
</dbReference>
<evidence type="ECO:0000256" key="4">
    <source>
        <dbReference type="ARBA" id="ARBA00022490"/>
    </source>
</evidence>
<comment type="subcellular location">
    <subcellularLocation>
        <location evidence="2">Cytoplasm</location>
    </subcellularLocation>
</comment>
<keyword evidence="11" id="KW-0411">Iron-sulfur</keyword>
<evidence type="ECO:0000256" key="3">
    <source>
        <dbReference type="ARBA" id="ARBA00022485"/>
    </source>
</evidence>
<evidence type="ECO:0000256" key="10">
    <source>
        <dbReference type="ARBA" id="ARBA00023004"/>
    </source>
</evidence>
<feature type="region of interest" description="Disordered" evidence="12">
    <location>
        <begin position="406"/>
        <end position="440"/>
    </location>
</feature>
<keyword evidence="7" id="KW-0808">Transferase</keyword>
<dbReference type="Pfam" id="PF04055">
    <property type="entry name" value="Radical_SAM"/>
    <property type="match status" value="1"/>
</dbReference>
<proteinExistence type="predicted"/>
<dbReference type="Gene3D" id="1.10.150.530">
    <property type="match status" value="1"/>
</dbReference>
<dbReference type="GO" id="GO:0008173">
    <property type="term" value="F:RNA methyltransferase activity"/>
    <property type="evidence" value="ECO:0007669"/>
    <property type="project" value="InterPro"/>
</dbReference>
<keyword evidence="3" id="KW-0004">4Fe-4S</keyword>
<evidence type="ECO:0000256" key="6">
    <source>
        <dbReference type="ARBA" id="ARBA00022603"/>
    </source>
</evidence>
<dbReference type="SUPFAM" id="SSF102114">
    <property type="entry name" value="Radical SAM enzymes"/>
    <property type="match status" value="1"/>
</dbReference>